<evidence type="ECO:0000313" key="1">
    <source>
        <dbReference type="EMBL" id="GME91785.1"/>
    </source>
</evidence>
<gene>
    <name evidence="1" type="ORF">Amon02_000897700</name>
</gene>
<reference evidence="1" key="1">
    <citation type="submission" date="2023-04" db="EMBL/GenBank/DDBJ databases">
        <title>Ambrosiozyma monospora NBRC 10751.</title>
        <authorList>
            <person name="Ichikawa N."/>
            <person name="Sato H."/>
            <person name="Tonouchi N."/>
        </authorList>
    </citation>
    <scope>NUCLEOTIDE SEQUENCE</scope>
    <source>
        <strain evidence="1">NBRC 10751</strain>
    </source>
</reference>
<protein>
    <submittedName>
        <fullName evidence="1">Unnamed protein product</fullName>
    </submittedName>
</protein>
<organism evidence="1 2">
    <name type="scientific">Ambrosiozyma monospora</name>
    <name type="common">Yeast</name>
    <name type="synonym">Endomycopsis monosporus</name>
    <dbReference type="NCBI Taxonomy" id="43982"/>
    <lineage>
        <taxon>Eukaryota</taxon>
        <taxon>Fungi</taxon>
        <taxon>Dikarya</taxon>
        <taxon>Ascomycota</taxon>
        <taxon>Saccharomycotina</taxon>
        <taxon>Pichiomycetes</taxon>
        <taxon>Pichiales</taxon>
        <taxon>Pichiaceae</taxon>
        <taxon>Ambrosiozyma</taxon>
    </lineage>
</organism>
<accession>A0ACB5TN98</accession>
<evidence type="ECO:0000313" key="2">
    <source>
        <dbReference type="Proteomes" id="UP001165064"/>
    </source>
</evidence>
<sequence>MDIDDKFDDISIHSLWREFPIRTSQNTLQDPLESSRHLFRTLMTFLKSICMGFRSCNPPPPNDFNPKEWDECARITCNEELNIFKNLYAECIYGLRFFQSSKPLVISSALKQTFDITGPNLPITSSKEEKDLMEIFATMFIYIEPAAFNEIVQSQLEMTFEATLKNAALLHIPQFFLASEITTSNYSVVFHVRESIPNQQRRCDFASFEQNDFEVVRIHNNSTGANCLLLPYKNLI</sequence>
<dbReference type="Proteomes" id="UP001165064">
    <property type="component" value="Unassembled WGS sequence"/>
</dbReference>
<proteinExistence type="predicted"/>
<name>A0ACB5TN98_AMBMO</name>
<dbReference type="EMBL" id="BSXS01008201">
    <property type="protein sequence ID" value="GME91785.1"/>
    <property type="molecule type" value="Genomic_DNA"/>
</dbReference>
<keyword evidence="2" id="KW-1185">Reference proteome</keyword>
<comment type="caution">
    <text evidence="1">The sequence shown here is derived from an EMBL/GenBank/DDBJ whole genome shotgun (WGS) entry which is preliminary data.</text>
</comment>